<comment type="similarity">
    <text evidence="2">Belongs to the DAMOX/DASOX family.</text>
</comment>
<keyword evidence="5" id="KW-0560">Oxidoreductase</keyword>
<keyword evidence="3" id="KW-0285">Flavoprotein</keyword>
<dbReference type="SUPFAM" id="SSF51971">
    <property type="entry name" value="Nucleotide-binding domain"/>
    <property type="match status" value="1"/>
</dbReference>
<dbReference type="GO" id="GO:0071949">
    <property type="term" value="F:FAD binding"/>
    <property type="evidence" value="ECO:0007669"/>
    <property type="project" value="InterPro"/>
</dbReference>
<dbReference type="PIRSF" id="PIRSF000189">
    <property type="entry name" value="D-aa_oxidase"/>
    <property type="match status" value="1"/>
</dbReference>
<feature type="binding site" evidence="9">
    <location>
        <position position="288"/>
    </location>
    <ligand>
        <name>D-dopa</name>
        <dbReference type="ChEBI" id="CHEBI:149689"/>
    </ligand>
</feature>
<sequence length="313" mass="33771">MLVLGAGVIGLSTAVCLAEAGHRVRVWAERLPAETTSAVASGVWVPGLTPRDLEWSRVTLAELSALAGREGTGVHPEWGLEVSDLSDEQPVWAAELPEMRPCRPDELPPGMRTGLWARVPMIDLPVYLDFLGTRLAEAGAELRRRAVGDLAEAAAAAPVVVNCTGVAAGRLAGDPRVRPVRGQHVVVRNPGVEHFYIEAVDSTEWTGFFPHGDRVLLAGVSQPGDWSLEPDPEVAEGILRRCARIEPRFAEAEVLGHLVGLRPGREAARLEEERVGSARVVHNYGHGGEGVSLSWGSARAVERLLTSWRGRSW</sequence>
<gene>
    <name evidence="11" type="ORF">FB471_6056</name>
</gene>
<evidence type="ECO:0000313" key="11">
    <source>
        <dbReference type="EMBL" id="TQI93910.1"/>
    </source>
</evidence>
<keyword evidence="4 9" id="KW-0274">FAD</keyword>
<evidence type="ECO:0000259" key="10">
    <source>
        <dbReference type="Pfam" id="PF01266"/>
    </source>
</evidence>
<dbReference type="GO" id="GO:0003884">
    <property type="term" value="F:D-amino-acid oxidase activity"/>
    <property type="evidence" value="ECO:0007669"/>
    <property type="project" value="UniProtKB-EC"/>
</dbReference>
<accession>A0A542CSZ9</accession>
<comment type="caution">
    <text evidence="11">The sequence shown here is derived from an EMBL/GenBank/DDBJ whole genome shotgun (WGS) entry which is preliminary data.</text>
</comment>
<dbReference type="GO" id="GO:0005737">
    <property type="term" value="C:cytoplasm"/>
    <property type="evidence" value="ECO:0007669"/>
    <property type="project" value="TreeGrafter"/>
</dbReference>
<dbReference type="InterPro" id="IPR006181">
    <property type="entry name" value="D-amino_acid_oxidase_CS"/>
</dbReference>
<keyword evidence="12" id="KW-1185">Reference proteome</keyword>
<organism evidence="11 12">
    <name type="scientific">Amycolatopsis cihanbeyliensis</name>
    <dbReference type="NCBI Taxonomy" id="1128664"/>
    <lineage>
        <taxon>Bacteria</taxon>
        <taxon>Bacillati</taxon>
        <taxon>Actinomycetota</taxon>
        <taxon>Actinomycetes</taxon>
        <taxon>Pseudonocardiales</taxon>
        <taxon>Pseudonocardiaceae</taxon>
        <taxon>Amycolatopsis</taxon>
    </lineage>
</organism>
<evidence type="ECO:0000256" key="5">
    <source>
        <dbReference type="ARBA" id="ARBA00023002"/>
    </source>
</evidence>
<protein>
    <recommendedName>
        <fullName evidence="7">D-amino-acid oxidase</fullName>
        <ecNumber evidence="6">1.4.3.3</ecNumber>
    </recommendedName>
</protein>
<dbReference type="GO" id="GO:0019478">
    <property type="term" value="P:D-amino acid catabolic process"/>
    <property type="evidence" value="ECO:0007669"/>
    <property type="project" value="TreeGrafter"/>
</dbReference>
<comment type="catalytic activity">
    <reaction evidence="8">
        <text>a D-alpha-amino acid + O2 + H2O = a 2-oxocarboxylate + H2O2 + NH4(+)</text>
        <dbReference type="Rhea" id="RHEA:21816"/>
        <dbReference type="ChEBI" id="CHEBI:15377"/>
        <dbReference type="ChEBI" id="CHEBI:15379"/>
        <dbReference type="ChEBI" id="CHEBI:16240"/>
        <dbReference type="ChEBI" id="CHEBI:28938"/>
        <dbReference type="ChEBI" id="CHEBI:35179"/>
        <dbReference type="ChEBI" id="CHEBI:59871"/>
        <dbReference type="EC" id="1.4.3.3"/>
    </reaction>
    <physiologicalReaction direction="left-to-right" evidence="8">
        <dbReference type="Rhea" id="RHEA:21817"/>
    </physiologicalReaction>
</comment>
<dbReference type="InterPro" id="IPR006076">
    <property type="entry name" value="FAD-dep_OxRdtase"/>
</dbReference>
<feature type="binding site" evidence="9">
    <location>
        <position position="147"/>
    </location>
    <ligand>
        <name>FAD</name>
        <dbReference type="ChEBI" id="CHEBI:57692"/>
    </ligand>
</feature>
<evidence type="ECO:0000313" key="12">
    <source>
        <dbReference type="Proteomes" id="UP000320876"/>
    </source>
</evidence>
<dbReference type="EMBL" id="VFML01000002">
    <property type="protein sequence ID" value="TQI93910.1"/>
    <property type="molecule type" value="Genomic_DNA"/>
</dbReference>
<feature type="binding site" evidence="9">
    <location>
        <begin position="36"/>
        <end position="37"/>
    </location>
    <ligand>
        <name>FAD</name>
        <dbReference type="ChEBI" id="CHEBI:57692"/>
    </ligand>
</feature>
<dbReference type="PROSITE" id="PS00677">
    <property type="entry name" value="DAO"/>
    <property type="match status" value="1"/>
</dbReference>
<name>A0A542CSZ9_AMYCI</name>
<reference evidence="11 12" key="1">
    <citation type="submission" date="2019-06" db="EMBL/GenBank/DDBJ databases">
        <title>Sequencing the genomes of 1000 actinobacteria strains.</title>
        <authorList>
            <person name="Klenk H.-P."/>
        </authorList>
    </citation>
    <scope>NUCLEOTIDE SEQUENCE [LARGE SCALE GENOMIC DNA]</scope>
    <source>
        <strain evidence="11 12">DSM 45679</strain>
    </source>
</reference>
<evidence type="ECO:0000256" key="1">
    <source>
        <dbReference type="ARBA" id="ARBA00001974"/>
    </source>
</evidence>
<comment type="cofactor">
    <cofactor evidence="1 9">
        <name>FAD</name>
        <dbReference type="ChEBI" id="CHEBI:57692"/>
    </cofactor>
</comment>
<dbReference type="InterPro" id="IPR023209">
    <property type="entry name" value="DAO"/>
</dbReference>
<feature type="binding site" evidence="9">
    <location>
        <position position="262"/>
    </location>
    <ligand>
        <name>D-dopa</name>
        <dbReference type="ChEBI" id="CHEBI:149689"/>
    </ligand>
</feature>
<proteinExistence type="inferred from homology"/>
<evidence type="ECO:0000256" key="8">
    <source>
        <dbReference type="ARBA" id="ARBA00049547"/>
    </source>
</evidence>
<evidence type="ECO:0000256" key="3">
    <source>
        <dbReference type="ARBA" id="ARBA00022630"/>
    </source>
</evidence>
<feature type="binding site" evidence="9">
    <location>
        <position position="164"/>
    </location>
    <ligand>
        <name>FAD</name>
        <dbReference type="ChEBI" id="CHEBI:57692"/>
    </ligand>
</feature>
<dbReference type="Gene3D" id="3.40.50.720">
    <property type="entry name" value="NAD(P)-binding Rossmann-like Domain"/>
    <property type="match status" value="1"/>
</dbReference>
<dbReference type="Gene3D" id="3.30.9.10">
    <property type="entry name" value="D-Amino Acid Oxidase, subunit A, domain 2"/>
    <property type="match status" value="1"/>
</dbReference>
<dbReference type="SUPFAM" id="SSF54373">
    <property type="entry name" value="FAD-linked reductases, C-terminal domain"/>
    <property type="match status" value="1"/>
</dbReference>
<evidence type="ECO:0000256" key="9">
    <source>
        <dbReference type="PIRSR" id="PIRSR000189-1"/>
    </source>
</evidence>
<dbReference type="AlphaFoldDB" id="A0A542CSZ9"/>
<dbReference type="EC" id="1.4.3.3" evidence="6"/>
<dbReference type="Pfam" id="PF01266">
    <property type="entry name" value="DAO"/>
    <property type="match status" value="1"/>
</dbReference>
<dbReference type="PANTHER" id="PTHR11530:SF11">
    <property type="entry name" value="D-ASPARTATE OXIDASE"/>
    <property type="match status" value="1"/>
</dbReference>
<feature type="domain" description="FAD dependent oxidoreductase" evidence="10">
    <location>
        <begin position="2"/>
        <end position="301"/>
    </location>
</feature>
<evidence type="ECO:0000256" key="4">
    <source>
        <dbReference type="ARBA" id="ARBA00022827"/>
    </source>
</evidence>
<evidence type="ECO:0000256" key="2">
    <source>
        <dbReference type="ARBA" id="ARBA00006730"/>
    </source>
</evidence>
<dbReference type="PANTHER" id="PTHR11530">
    <property type="entry name" value="D-AMINO ACID OXIDASE"/>
    <property type="match status" value="1"/>
</dbReference>
<dbReference type="Proteomes" id="UP000320876">
    <property type="component" value="Unassembled WGS sequence"/>
</dbReference>
<evidence type="ECO:0000256" key="6">
    <source>
        <dbReference type="ARBA" id="ARBA00039101"/>
    </source>
</evidence>
<evidence type="ECO:0000256" key="7">
    <source>
        <dbReference type="ARBA" id="ARBA00039751"/>
    </source>
</evidence>